<dbReference type="SUPFAM" id="SSF141571">
    <property type="entry name" value="Pentapeptide repeat-like"/>
    <property type="match status" value="1"/>
</dbReference>
<dbReference type="InterPro" id="IPR001646">
    <property type="entry name" value="5peptide_repeat"/>
</dbReference>
<dbReference type="PANTHER" id="PTHR14136:SF17">
    <property type="entry name" value="BTB_POZ DOMAIN-CONTAINING PROTEIN KCTD9"/>
    <property type="match status" value="1"/>
</dbReference>
<name>A0A364LN65_9GAMM</name>
<dbReference type="InterPro" id="IPR051082">
    <property type="entry name" value="Pentapeptide-BTB/POZ_domain"/>
</dbReference>
<reference evidence="1 2" key="1">
    <citation type="submission" date="2017-02" db="EMBL/GenBank/DDBJ databases">
        <title>Legionella quilivanii strain from human: case report and whole genome sequencing analysis.</title>
        <authorList>
            <person name="Lalancette C."/>
            <person name="Leduc J.-M."/>
            <person name="Levesque S."/>
            <person name="Fournier E."/>
            <person name="Saoud J."/>
            <person name="Faucher S.P."/>
            <person name="Bernard K."/>
            <person name="Martineau C."/>
            <person name="Longtin J."/>
        </authorList>
    </citation>
    <scope>NUCLEOTIDE SEQUENCE [LARGE SCALE GENOMIC DNA]</scope>
    <source>
        <strain evidence="1 2">ID143958</strain>
    </source>
</reference>
<evidence type="ECO:0008006" key="3">
    <source>
        <dbReference type="Google" id="ProtNLM"/>
    </source>
</evidence>
<dbReference type="Gene3D" id="2.160.20.80">
    <property type="entry name" value="E3 ubiquitin-protein ligase SopA"/>
    <property type="match status" value="1"/>
</dbReference>
<evidence type="ECO:0000313" key="1">
    <source>
        <dbReference type="EMBL" id="RAP38493.1"/>
    </source>
</evidence>
<sequence>MALIQLSEFGSSPFTKEFPGQCDINNIPITQCNWLNNEVKYFSECRNAVGYLNEGVMRSCLFLSLVSISTVIYSQQFSNPLEVEKFEKTGVCEACDLSNDFYLFTDKSGAITLSDSNLIRSSLSIWGNHQFSKFNRIMATEFSLGAADFSYSDFSFANLKKARMSNSNFTSSDFSGANLSGASLAGSNLYNAKITPEQLKSLSSFCNAILPDGKIGSCNFTHS</sequence>
<gene>
    <name evidence="1" type="ORF">B1207_00985</name>
</gene>
<dbReference type="PANTHER" id="PTHR14136">
    <property type="entry name" value="BTB_POZ DOMAIN-CONTAINING PROTEIN KCTD9"/>
    <property type="match status" value="1"/>
</dbReference>
<evidence type="ECO:0000313" key="2">
    <source>
        <dbReference type="Proteomes" id="UP000249458"/>
    </source>
</evidence>
<proteinExistence type="predicted"/>
<dbReference type="EMBL" id="MVJN01000001">
    <property type="protein sequence ID" value="RAP38493.1"/>
    <property type="molecule type" value="Genomic_DNA"/>
</dbReference>
<comment type="caution">
    <text evidence="1">The sequence shown here is derived from an EMBL/GenBank/DDBJ whole genome shotgun (WGS) entry which is preliminary data.</text>
</comment>
<dbReference type="RefSeq" id="WP_112218137.1">
    <property type="nucleotide sequence ID" value="NZ_MVJN01000001.1"/>
</dbReference>
<organism evidence="1 2">
    <name type="scientific">Legionella quinlivanii</name>
    <dbReference type="NCBI Taxonomy" id="45073"/>
    <lineage>
        <taxon>Bacteria</taxon>
        <taxon>Pseudomonadati</taxon>
        <taxon>Pseudomonadota</taxon>
        <taxon>Gammaproteobacteria</taxon>
        <taxon>Legionellales</taxon>
        <taxon>Legionellaceae</taxon>
        <taxon>Legionella</taxon>
    </lineage>
</organism>
<dbReference type="Pfam" id="PF00805">
    <property type="entry name" value="Pentapeptide"/>
    <property type="match status" value="1"/>
</dbReference>
<accession>A0A364LN65</accession>
<dbReference type="Proteomes" id="UP000249458">
    <property type="component" value="Unassembled WGS sequence"/>
</dbReference>
<dbReference type="AlphaFoldDB" id="A0A364LN65"/>
<protein>
    <recommendedName>
        <fullName evidence="3">Serine/threonine-protein kinase B</fullName>
    </recommendedName>
</protein>